<dbReference type="CDD" id="cd06464">
    <property type="entry name" value="ACD_sHsps-like"/>
    <property type="match status" value="1"/>
</dbReference>
<protein>
    <submittedName>
        <fullName evidence="4">HSP20 family molecular chaperone IbpA</fullName>
    </submittedName>
</protein>
<dbReference type="Proteomes" id="UP000580891">
    <property type="component" value="Unassembled WGS sequence"/>
</dbReference>
<dbReference type="Gene3D" id="2.60.40.790">
    <property type="match status" value="1"/>
</dbReference>
<evidence type="ECO:0000256" key="2">
    <source>
        <dbReference type="RuleBase" id="RU003616"/>
    </source>
</evidence>
<keyword evidence="5" id="KW-1185">Reference proteome</keyword>
<evidence type="ECO:0000313" key="5">
    <source>
        <dbReference type="Proteomes" id="UP000580891"/>
    </source>
</evidence>
<reference evidence="4 5" key="1">
    <citation type="submission" date="2020-07" db="EMBL/GenBank/DDBJ databases">
        <title>Genomic Encyclopedia of Type Strains, Phase IV (KMG-IV): sequencing the most valuable type-strain genomes for metagenomic binning, comparative biology and taxonomic classification.</title>
        <authorList>
            <person name="Goeker M."/>
        </authorList>
    </citation>
    <scope>NUCLEOTIDE SEQUENCE [LARGE SCALE GENOMIC DNA]</scope>
    <source>
        <strain evidence="4 5">DSM 25220</strain>
    </source>
</reference>
<dbReference type="RefSeq" id="WP_181538221.1">
    <property type="nucleotide sequence ID" value="NZ_JACDUU010000007.1"/>
</dbReference>
<organism evidence="4 5">
    <name type="scientific">[Anoxybacillus] calidus</name>
    <dbReference type="NCBI Taxonomy" id="575178"/>
    <lineage>
        <taxon>Bacteria</taxon>
        <taxon>Bacillati</taxon>
        <taxon>Bacillota</taxon>
        <taxon>Bacilli</taxon>
        <taxon>Bacillales</taxon>
        <taxon>Anoxybacillaceae</taxon>
        <taxon>Paranoxybacillus</taxon>
    </lineage>
</organism>
<dbReference type="AlphaFoldDB" id="A0A7W0BVJ0"/>
<dbReference type="SUPFAM" id="SSF49764">
    <property type="entry name" value="HSP20-like chaperones"/>
    <property type="match status" value="1"/>
</dbReference>
<evidence type="ECO:0000259" key="3">
    <source>
        <dbReference type="PROSITE" id="PS01031"/>
    </source>
</evidence>
<proteinExistence type="inferred from homology"/>
<evidence type="ECO:0000313" key="4">
    <source>
        <dbReference type="EMBL" id="MBA2872451.1"/>
    </source>
</evidence>
<dbReference type="EMBL" id="JACDUU010000007">
    <property type="protein sequence ID" value="MBA2872451.1"/>
    <property type="molecule type" value="Genomic_DNA"/>
</dbReference>
<name>A0A7W0BVJ0_9BACL</name>
<gene>
    <name evidence="4" type="ORF">HNQ85_002762</name>
</gene>
<dbReference type="InterPro" id="IPR008978">
    <property type="entry name" value="HSP20-like_chaperone"/>
</dbReference>
<dbReference type="Pfam" id="PF00011">
    <property type="entry name" value="HSP20"/>
    <property type="match status" value="1"/>
</dbReference>
<accession>A0A7W0BVJ0</accession>
<feature type="domain" description="SHSP" evidence="3">
    <location>
        <begin position="36"/>
        <end position="149"/>
    </location>
</feature>
<dbReference type="PROSITE" id="PS01031">
    <property type="entry name" value="SHSP"/>
    <property type="match status" value="1"/>
</dbReference>
<sequence length="151" mass="17923">MMPTSPFNQFKDWKKQWEHFFNQDFWNNFEPFLQANKQSPSSLGVNIYKKEENELLVVMNIPGLEDVEQVEVYTDYKTLEIKAEINLQFKEFELVEEGIFQGTFEKIVPLPFAVKEDRIEATYHSGLLMIHLHRLIPDDTKKKIKIKKAEL</sequence>
<comment type="similarity">
    <text evidence="1 2">Belongs to the small heat shock protein (HSP20) family.</text>
</comment>
<comment type="caution">
    <text evidence="4">The sequence shown here is derived from an EMBL/GenBank/DDBJ whole genome shotgun (WGS) entry which is preliminary data.</text>
</comment>
<evidence type="ECO:0000256" key="1">
    <source>
        <dbReference type="PROSITE-ProRule" id="PRU00285"/>
    </source>
</evidence>
<dbReference type="InterPro" id="IPR002068">
    <property type="entry name" value="A-crystallin/Hsp20_dom"/>
</dbReference>